<evidence type="ECO:0000313" key="4">
    <source>
        <dbReference type="Proteomes" id="UP001150538"/>
    </source>
</evidence>
<dbReference type="AlphaFoldDB" id="A0A9W8DUA4"/>
<feature type="domain" description="N-acetyltransferase" evidence="2">
    <location>
        <begin position="11"/>
        <end position="177"/>
    </location>
</feature>
<comment type="caution">
    <text evidence="3">The sequence shown here is derived from an EMBL/GenBank/DDBJ whole genome shotgun (WGS) entry which is preliminary data.</text>
</comment>
<protein>
    <recommendedName>
        <fullName evidence="2">N-acetyltransferase domain-containing protein</fullName>
    </recommendedName>
</protein>
<dbReference type="InterPro" id="IPR039143">
    <property type="entry name" value="GNPNAT1-like"/>
</dbReference>
<gene>
    <name evidence="3" type="ORF">H4219_002246</name>
</gene>
<organism evidence="3 4">
    <name type="scientific">Mycoemilia scoparia</name>
    <dbReference type="NCBI Taxonomy" id="417184"/>
    <lineage>
        <taxon>Eukaryota</taxon>
        <taxon>Fungi</taxon>
        <taxon>Fungi incertae sedis</taxon>
        <taxon>Zoopagomycota</taxon>
        <taxon>Kickxellomycotina</taxon>
        <taxon>Kickxellomycetes</taxon>
        <taxon>Kickxellales</taxon>
        <taxon>Kickxellaceae</taxon>
        <taxon>Mycoemilia</taxon>
    </lineage>
</organism>
<feature type="compositionally biased region" description="Low complexity" evidence="1">
    <location>
        <begin position="49"/>
        <end position="65"/>
    </location>
</feature>
<evidence type="ECO:0000313" key="3">
    <source>
        <dbReference type="EMBL" id="KAJ1918988.1"/>
    </source>
</evidence>
<dbReference type="Pfam" id="PF13673">
    <property type="entry name" value="Acetyltransf_10"/>
    <property type="match status" value="1"/>
</dbReference>
<dbReference type="SUPFAM" id="SSF55729">
    <property type="entry name" value="Acyl-CoA N-acyltransferases (Nat)"/>
    <property type="match status" value="1"/>
</dbReference>
<accession>A0A9W8DUA4</accession>
<evidence type="ECO:0000256" key="1">
    <source>
        <dbReference type="SAM" id="MobiDB-lite"/>
    </source>
</evidence>
<dbReference type="CDD" id="cd04301">
    <property type="entry name" value="NAT_SF"/>
    <property type="match status" value="1"/>
</dbReference>
<evidence type="ECO:0000259" key="2">
    <source>
        <dbReference type="PROSITE" id="PS51186"/>
    </source>
</evidence>
<dbReference type="InterPro" id="IPR000182">
    <property type="entry name" value="GNAT_dom"/>
</dbReference>
<feature type="compositionally biased region" description="Acidic residues" evidence="1">
    <location>
        <begin position="39"/>
        <end position="48"/>
    </location>
</feature>
<name>A0A9W8DUA4_9FUNG</name>
<keyword evidence="4" id="KW-1185">Reference proteome</keyword>
<dbReference type="Proteomes" id="UP001150538">
    <property type="component" value="Unassembled WGS sequence"/>
</dbReference>
<dbReference type="InterPro" id="IPR016181">
    <property type="entry name" value="Acyl_CoA_acyltransferase"/>
</dbReference>
<dbReference type="OrthoDB" id="329272at2759"/>
<dbReference type="PANTHER" id="PTHR13355">
    <property type="entry name" value="GLUCOSAMINE 6-PHOSPHATE N-ACETYLTRANSFERASE"/>
    <property type="match status" value="1"/>
</dbReference>
<dbReference type="PROSITE" id="PS51186">
    <property type="entry name" value="GNAT"/>
    <property type="match status" value="1"/>
</dbReference>
<dbReference type="Gene3D" id="3.40.630.30">
    <property type="match status" value="1"/>
</dbReference>
<dbReference type="GO" id="GO:0008080">
    <property type="term" value="F:N-acetyltransferase activity"/>
    <property type="evidence" value="ECO:0007669"/>
    <property type="project" value="TreeGrafter"/>
</dbReference>
<sequence length="177" mass="19888">MPSVFDISPYISVHQVKTEQEMAECMKIRFETFVDEQGFDAKIEEDDPPTTTTTTTTTSPISTPSKETDSSLLAQLQGFPLKRTVIGTLRVFAENKDTGHIGRVAISKQFRGLGIGKILINSAEVLVKKHAPQYKKMLIQSQYDKVDFYLKCGYVKKGEAYIVEDVLHQDVIKTLLL</sequence>
<dbReference type="PANTHER" id="PTHR13355:SF22">
    <property type="entry name" value="SLL0786 PROTEIN"/>
    <property type="match status" value="1"/>
</dbReference>
<dbReference type="EMBL" id="JANBPU010000034">
    <property type="protein sequence ID" value="KAJ1918988.1"/>
    <property type="molecule type" value="Genomic_DNA"/>
</dbReference>
<reference evidence="3" key="1">
    <citation type="submission" date="2022-07" db="EMBL/GenBank/DDBJ databases">
        <title>Phylogenomic reconstructions and comparative analyses of Kickxellomycotina fungi.</title>
        <authorList>
            <person name="Reynolds N.K."/>
            <person name="Stajich J.E."/>
            <person name="Barry K."/>
            <person name="Grigoriev I.V."/>
            <person name="Crous P."/>
            <person name="Smith M.E."/>
        </authorList>
    </citation>
    <scope>NUCLEOTIDE SEQUENCE</scope>
    <source>
        <strain evidence="3">NBRC 100468</strain>
    </source>
</reference>
<proteinExistence type="predicted"/>
<feature type="region of interest" description="Disordered" evidence="1">
    <location>
        <begin position="39"/>
        <end position="67"/>
    </location>
</feature>